<proteinExistence type="predicted"/>
<sequence>MPTDSQTQLMIFKTADSNIELKGMLYNDKPVFFAVELAKVLGYTDPHQALKNHCKSLIKINSVELTELGLGSRPKGIIFATEADAYRLILKSNLPSAERIQDWLCEEVLPALRQQGSYHIKRTHRDEGSGLPEFRKARAMQIAMQIAMEVAEKTFAWATDLSSLSRQVVIAGLINPLAGCEVVPLPLLIEKLYTAGEIGKLFDMSANKIGRIANDNDMKTEQYGEFYLDKSRHSDKQVQAFRYNNHALNKFRQILIAEQETKENARV</sequence>
<organism evidence="2 3">
    <name type="scientific">Candidatus Fukatsuia symbiotica</name>
    <dbReference type="NCBI Taxonomy" id="1878942"/>
    <lineage>
        <taxon>Bacteria</taxon>
        <taxon>Pseudomonadati</taxon>
        <taxon>Pseudomonadota</taxon>
        <taxon>Gammaproteobacteria</taxon>
        <taxon>Enterobacterales</taxon>
        <taxon>Yersiniaceae</taxon>
        <taxon>Candidatus Fukatsuia</taxon>
    </lineage>
</organism>
<protein>
    <submittedName>
        <fullName evidence="2">Phage repressor protein</fullName>
    </submittedName>
</protein>
<keyword evidence="3" id="KW-1185">Reference proteome</keyword>
<dbReference type="Proteomes" id="UP000261875">
    <property type="component" value="Chromosome"/>
</dbReference>
<evidence type="ECO:0000259" key="1">
    <source>
        <dbReference type="PROSITE" id="PS51750"/>
    </source>
</evidence>
<name>A0A2Y9CKC1_9GAMM</name>
<dbReference type="KEGG" id="fsm:CCS41_00360"/>
<feature type="domain" description="Bro-N" evidence="1">
    <location>
        <begin position="6"/>
        <end position="116"/>
    </location>
</feature>
<dbReference type="EMBL" id="CP021659">
    <property type="protein sequence ID" value="AWK13292.1"/>
    <property type="molecule type" value="Genomic_DNA"/>
</dbReference>
<dbReference type="OrthoDB" id="79831at2"/>
<dbReference type="RefSeq" id="WP_072550973.1">
    <property type="nucleotide sequence ID" value="NZ_CP021659.1"/>
</dbReference>
<accession>A0A2Y9CKC1</accession>
<dbReference type="AlphaFoldDB" id="A0A2Y9CKC1"/>
<gene>
    <name evidence="2" type="ORF">CCS41_00360</name>
</gene>
<dbReference type="PROSITE" id="PS51750">
    <property type="entry name" value="BRO_N"/>
    <property type="match status" value="1"/>
</dbReference>
<dbReference type="SMART" id="SM01040">
    <property type="entry name" value="Bro-N"/>
    <property type="match status" value="1"/>
</dbReference>
<dbReference type="Pfam" id="PF02498">
    <property type="entry name" value="Bro-N"/>
    <property type="match status" value="1"/>
</dbReference>
<dbReference type="InterPro" id="IPR003497">
    <property type="entry name" value="BRO_N_domain"/>
</dbReference>
<evidence type="ECO:0000313" key="2">
    <source>
        <dbReference type="EMBL" id="AWK13292.1"/>
    </source>
</evidence>
<dbReference type="PANTHER" id="PTHR36180:SF2">
    <property type="entry name" value="BRO FAMILY PROTEIN"/>
    <property type="match status" value="1"/>
</dbReference>
<evidence type="ECO:0000313" key="3">
    <source>
        <dbReference type="Proteomes" id="UP000261875"/>
    </source>
</evidence>
<reference evidence="2 3" key="1">
    <citation type="submission" date="2017-05" db="EMBL/GenBank/DDBJ databases">
        <title>Genome sequence of Candidatus Fukatsuia symbiotica and Candidatus Hamiltonella defensa from Acyrthosiphon pisum strain 5D.</title>
        <authorList>
            <person name="Patel V.A."/>
            <person name="Chevignon G."/>
            <person name="Russell J.A."/>
            <person name="Oliver K.M."/>
        </authorList>
    </citation>
    <scope>NUCLEOTIDE SEQUENCE [LARGE SCALE GENOMIC DNA]</scope>
    <source>
        <strain evidence="2 3">5D</strain>
    </source>
</reference>
<dbReference type="PANTHER" id="PTHR36180">
    <property type="entry name" value="DNA-BINDING PROTEIN-RELATED-RELATED"/>
    <property type="match status" value="1"/>
</dbReference>